<accession>A0A1W9YZ18</accession>
<keyword evidence="2" id="KW-1185">Reference proteome</keyword>
<dbReference type="SUPFAM" id="SSF51419">
    <property type="entry name" value="PLP-binding barrel"/>
    <property type="match status" value="1"/>
</dbReference>
<dbReference type="Proteomes" id="UP000192366">
    <property type="component" value="Unassembled WGS sequence"/>
</dbReference>
<evidence type="ECO:0008006" key="3">
    <source>
        <dbReference type="Google" id="ProtNLM"/>
    </source>
</evidence>
<reference evidence="1 2" key="1">
    <citation type="submission" date="2017-02" db="EMBL/GenBank/DDBJ databases">
        <title>The new phylogeny of genus Mycobacterium.</title>
        <authorList>
            <person name="Tortoli E."/>
            <person name="Trovato A."/>
            <person name="Cirillo D.M."/>
        </authorList>
    </citation>
    <scope>NUCLEOTIDE SEQUENCE [LARGE SCALE GENOMIC DNA]</scope>
    <source>
        <strain evidence="1 2">DSM 45578</strain>
    </source>
</reference>
<comment type="caution">
    <text evidence="1">The sequence shown here is derived from an EMBL/GenBank/DDBJ whole genome shotgun (WGS) entry which is preliminary data.</text>
</comment>
<name>A0A1W9YZ18_MYCBA</name>
<organism evidence="1 2">
    <name type="scientific">Mycolicibacterium bacteremicum</name>
    <name type="common">Mycobacterium bacteremicum</name>
    <dbReference type="NCBI Taxonomy" id="564198"/>
    <lineage>
        <taxon>Bacteria</taxon>
        <taxon>Bacillati</taxon>
        <taxon>Actinomycetota</taxon>
        <taxon>Actinomycetes</taxon>
        <taxon>Mycobacteriales</taxon>
        <taxon>Mycobacteriaceae</taxon>
        <taxon>Mycolicibacterium</taxon>
    </lineage>
</organism>
<dbReference type="EMBL" id="MVHJ01000006">
    <property type="protein sequence ID" value="ORA05285.1"/>
    <property type="molecule type" value="Genomic_DNA"/>
</dbReference>
<gene>
    <name evidence="1" type="ORF">BST17_08645</name>
</gene>
<sequence>MAAATEDPLPAQLPRTVGHSVPAAALRDRRIAEWIRSHGISVTACDDSDLNLIRFHGIRPIQVVLRCGGSSKTLRRAVRLDVSRFIATTAPQLARLAECADSTRYVYLDDAAPLMLGDRRLRVAGLHTRVCDGDWTAAARTLVARSAVLQACGSTVKRIVLSGGPTELWLNVDSGPAAAIVAAVDEVVRTEAARWNVPRPAITMAALT</sequence>
<evidence type="ECO:0000313" key="2">
    <source>
        <dbReference type="Proteomes" id="UP000192366"/>
    </source>
</evidence>
<dbReference type="AlphaFoldDB" id="A0A1W9YZ18"/>
<dbReference type="InterPro" id="IPR029066">
    <property type="entry name" value="PLP-binding_barrel"/>
</dbReference>
<evidence type="ECO:0000313" key="1">
    <source>
        <dbReference type="EMBL" id="ORA05285.1"/>
    </source>
</evidence>
<proteinExistence type="predicted"/>
<protein>
    <recommendedName>
        <fullName evidence="3">Orn/DAP/Arg decarboxylase 2 N-terminal domain-containing protein</fullName>
    </recommendedName>
</protein>